<dbReference type="SUPFAM" id="SSF52540">
    <property type="entry name" value="P-loop containing nucleoside triphosphate hydrolases"/>
    <property type="match status" value="1"/>
</dbReference>
<dbReference type="EC" id="3.6.-.-" evidence="2"/>
<dbReference type="EMBL" id="CP020474">
    <property type="protein sequence ID" value="ARE84380.1"/>
    <property type="molecule type" value="Genomic_DNA"/>
</dbReference>
<dbReference type="Pfam" id="PF01656">
    <property type="entry name" value="CbiA"/>
    <property type="match status" value="1"/>
</dbReference>
<dbReference type="PIRSF" id="PIRSF009320">
    <property type="entry name" value="Nuc_binding_HP_1000"/>
    <property type="match status" value="1"/>
</dbReference>
<gene>
    <name evidence="2" type="primary">soj</name>
    <name evidence="2" type="ORF">ROSMUCSMR3_02913</name>
</gene>
<name>A0A1V0RRI1_9RHOB</name>
<evidence type="ECO:0000313" key="3">
    <source>
        <dbReference type="Proteomes" id="UP000192273"/>
    </source>
</evidence>
<organism evidence="2 3">
    <name type="scientific">Roseovarius mucosus</name>
    <dbReference type="NCBI Taxonomy" id="215743"/>
    <lineage>
        <taxon>Bacteria</taxon>
        <taxon>Pseudomonadati</taxon>
        <taxon>Pseudomonadota</taxon>
        <taxon>Alphaproteobacteria</taxon>
        <taxon>Rhodobacterales</taxon>
        <taxon>Roseobacteraceae</taxon>
        <taxon>Roseovarius</taxon>
    </lineage>
</organism>
<protein>
    <submittedName>
        <fullName evidence="2">Chromosome-partitioning ATPase Soj</fullName>
        <ecNumber evidence="2">3.6.-.-</ecNumber>
    </submittedName>
</protein>
<keyword evidence="3" id="KW-1185">Reference proteome</keyword>
<dbReference type="KEGG" id="rmm:ROSMUCSMR3_02913"/>
<keyword evidence="2" id="KW-0378">Hydrolase</keyword>
<proteinExistence type="predicted"/>
<feature type="domain" description="CobQ/CobB/MinD/ParA nucleotide binding" evidence="1">
    <location>
        <begin position="3"/>
        <end position="177"/>
    </location>
</feature>
<dbReference type="InterPro" id="IPR048089">
    <property type="entry name" value="McdA"/>
</dbReference>
<dbReference type="OrthoDB" id="9804460at2"/>
<accession>A0A1V0RRI1</accession>
<evidence type="ECO:0000259" key="1">
    <source>
        <dbReference type="Pfam" id="PF01656"/>
    </source>
</evidence>
<dbReference type="InterPro" id="IPR050678">
    <property type="entry name" value="DNA_Partitioning_ATPase"/>
</dbReference>
<dbReference type="InterPro" id="IPR002586">
    <property type="entry name" value="CobQ/CobB/MinD/ParA_Nub-bd_dom"/>
</dbReference>
<dbReference type="InterPro" id="IPR027417">
    <property type="entry name" value="P-loop_NTPase"/>
</dbReference>
<dbReference type="NCBIfam" id="NF041546">
    <property type="entry name" value="ParA_partition"/>
    <property type="match status" value="1"/>
</dbReference>
<sequence length="214" mass="23557">MIICFINQKGGSGKTSLSINVASTLARLGYSVLLIDADRQASSSAWVSLREETAFQVVSMARPNFAKDAKQMALKYDFTIIDGPPHAEEISRSCIAAADLVLIPIEPSGLSIWASEMTIRQVQEVSEYKDIRAAFVISRKISRTIIGRQIYGMSEGYGPPVLTSHVHQRVAFAECLTLGKSIHEYEPRGLAAVEIQQLTNEILNLIETNFPIES</sequence>
<dbReference type="CDD" id="cd02042">
    <property type="entry name" value="ParAB_family"/>
    <property type="match status" value="1"/>
</dbReference>
<dbReference type="PANTHER" id="PTHR13696">
    <property type="entry name" value="P-LOOP CONTAINING NUCLEOSIDE TRIPHOSPHATE HYDROLASE"/>
    <property type="match status" value="1"/>
</dbReference>
<dbReference type="Gene3D" id="3.40.50.300">
    <property type="entry name" value="P-loop containing nucleotide triphosphate hydrolases"/>
    <property type="match status" value="1"/>
</dbReference>
<dbReference type="RefSeq" id="WP_081507755.1">
    <property type="nucleotide sequence ID" value="NZ_CP020474.1"/>
</dbReference>
<dbReference type="Proteomes" id="UP000192273">
    <property type="component" value="Chromosome"/>
</dbReference>
<evidence type="ECO:0000313" key="2">
    <source>
        <dbReference type="EMBL" id="ARE84380.1"/>
    </source>
</evidence>
<reference evidence="2 3" key="1">
    <citation type="submission" date="2017-03" db="EMBL/GenBank/DDBJ databases">
        <title>Genome Sequence of Roseovarius mucosus strain SMR3 Isolated from a culture of the Diatom Skeletonema marinoi.</title>
        <authorList>
            <person name="Topel M."/>
            <person name="Pinder M."/>
            <person name="Johansson O.N."/>
            <person name="Kourtchenko O."/>
            <person name="Godhe A."/>
            <person name="Clarke A.K."/>
        </authorList>
    </citation>
    <scope>NUCLEOTIDE SEQUENCE [LARGE SCALE GENOMIC DNA]</scope>
    <source>
        <strain evidence="2 3">SMR3</strain>
    </source>
</reference>
<dbReference type="GO" id="GO:0016787">
    <property type="term" value="F:hydrolase activity"/>
    <property type="evidence" value="ECO:0007669"/>
    <property type="project" value="UniProtKB-KW"/>
</dbReference>
<dbReference type="AlphaFoldDB" id="A0A1V0RRI1"/>
<dbReference type="PANTHER" id="PTHR13696:SF96">
    <property type="entry name" value="COBQ_COBB_MIND_PARA NUCLEOTIDE BINDING DOMAIN-CONTAINING PROTEIN"/>
    <property type="match status" value="1"/>
</dbReference>